<evidence type="ECO:0000313" key="2">
    <source>
        <dbReference type="EMBL" id="EMP33953.1"/>
    </source>
</evidence>
<dbReference type="Proteomes" id="UP000031443">
    <property type="component" value="Unassembled WGS sequence"/>
</dbReference>
<dbReference type="EMBL" id="KB534687">
    <property type="protein sequence ID" value="EMP33953.1"/>
    <property type="molecule type" value="Genomic_DNA"/>
</dbReference>
<proteinExistence type="predicted"/>
<feature type="region of interest" description="Disordered" evidence="1">
    <location>
        <begin position="1"/>
        <end position="86"/>
    </location>
</feature>
<evidence type="ECO:0000313" key="3">
    <source>
        <dbReference type="Proteomes" id="UP000031443"/>
    </source>
</evidence>
<name>M7BPM1_CHEMY</name>
<feature type="compositionally biased region" description="Pro residues" evidence="1">
    <location>
        <begin position="16"/>
        <end position="28"/>
    </location>
</feature>
<keyword evidence="3" id="KW-1185">Reference proteome</keyword>
<gene>
    <name evidence="2" type="ORF">UY3_08905</name>
</gene>
<evidence type="ECO:0000256" key="1">
    <source>
        <dbReference type="SAM" id="MobiDB-lite"/>
    </source>
</evidence>
<sequence>MRKPPGRLERGAPMPSLLPCPFHPPVPPGEDIAAWEGSTAPPLESLPSKAPDGPPPVLFSSGAPVSPEASVASGSGGETSRVVEGELPSIYEIEALGLTPVTQGEDDPPPAGLHLSDITPAPLSPCFLPHFLDPNKTRLLYPTGLGLSQYQV</sequence>
<dbReference type="AlphaFoldDB" id="M7BPM1"/>
<reference evidence="3" key="1">
    <citation type="journal article" date="2013" name="Nat. Genet.">
        <title>The draft genomes of soft-shell turtle and green sea turtle yield insights into the development and evolution of the turtle-specific body plan.</title>
        <authorList>
            <person name="Wang Z."/>
            <person name="Pascual-Anaya J."/>
            <person name="Zadissa A."/>
            <person name="Li W."/>
            <person name="Niimura Y."/>
            <person name="Huang Z."/>
            <person name="Li C."/>
            <person name="White S."/>
            <person name="Xiong Z."/>
            <person name="Fang D."/>
            <person name="Wang B."/>
            <person name="Ming Y."/>
            <person name="Chen Y."/>
            <person name="Zheng Y."/>
            <person name="Kuraku S."/>
            <person name="Pignatelli M."/>
            <person name="Herrero J."/>
            <person name="Beal K."/>
            <person name="Nozawa M."/>
            <person name="Li Q."/>
            <person name="Wang J."/>
            <person name="Zhang H."/>
            <person name="Yu L."/>
            <person name="Shigenobu S."/>
            <person name="Wang J."/>
            <person name="Liu J."/>
            <person name="Flicek P."/>
            <person name="Searle S."/>
            <person name="Wang J."/>
            <person name="Kuratani S."/>
            <person name="Yin Y."/>
            <person name="Aken B."/>
            <person name="Zhang G."/>
            <person name="Irie N."/>
        </authorList>
    </citation>
    <scope>NUCLEOTIDE SEQUENCE [LARGE SCALE GENOMIC DNA]</scope>
</reference>
<protein>
    <submittedName>
        <fullName evidence="2">Uncharacterized protein</fullName>
    </submittedName>
</protein>
<organism evidence="2 3">
    <name type="scientific">Chelonia mydas</name>
    <name type="common">Green sea-turtle</name>
    <name type="synonym">Chelonia agassizi</name>
    <dbReference type="NCBI Taxonomy" id="8469"/>
    <lineage>
        <taxon>Eukaryota</taxon>
        <taxon>Metazoa</taxon>
        <taxon>Chordata</taxon>
        <taxon>Craniata</taxon>
        <taxon>Vertebrata</taxon>
        <taxon>Euteleostomi</taxon>
        <taxon>Archelosauria</taxon>
        <taxon>Testudinata</taxon>
        <taxon>Testudines</taxon>
        <taxon>Cryptodira</taxon>
        <taxon>Durocryptodira</taxon>
        <taxon>Americhelydia</taxon>
        <taxon>Chelonioidea</taxon>
        <taxon>Cheloniidae</taxon>
        <taxon>Chelonia</taxon>
    </lineage>
</organism>
<feature type="region of interest" description="Disordered" evidence="1">
    <location>
        <begin position="98"/>
        <end position="117"/>
    </location>
</feature>
<accession>M7BPM1</accession>
<feature type="compositionally biased region" description="Basic and acidic residues" evidence="1">
    <location>
        <begin position="1"/>
        <end position="10"/>
    </location>
</feature>